<sequence>LHFHFDHRTTHAEPALLLSDDFSGHWTAEGPAYAASIRVVLQKVPPDATSVCQSADVAWNHPFK</sequence>
<feature type="non-terminal residue" evidence="1">
    <location>
        <position position="64"/>
    </location>
</feature>
<dbReference type="InParanoid" id="G4YPT4"/>
<dbReference type="GeneID" id="20652047"/>
<dbReference type="EMBL" id="JH159151">
    <property type="protein sequence ID" value="EGZ28930.1"/>
    <property type="molecule type" value="Genomic_DNA"/>
</dbReference>
<reference evidence="1 2" key="1">
    <citation type="journal article" date="2006" name="Science">
        <title>Phytophthora genome sequences uncover evolutionary origins and mechanisms of pathogenesis.</title>
        <authorList>
            <person name="Tyler B.M."/>
            <person name="Tripathy S."/>
            <person name="Zhang X."/>
            <person name="Dehal P."/>
            <person name="Jiang R.H."/>
            <person name="Aerts A."/>
            <person name="Arredondo F.D."/>
            <person name="Baxter L."/>
            <person name="Bensasson D."/>
            <person name="Beynon J.L."/>
            <person name="Chapman J."/>
            <person name="Damasceno C.M."/>
            <person name="Dorrance A.E."/>
            <person name="Dou D."/>
            <person name="Dickerman A.W."/>
            <person name="Dubchak I.L."/>
            <person name="Garbelotto M."/>
            <person name="Gijzen M."/>
            <person name="Gordon S.G."/>
            <person name="Govers F."/>
            <person name="Grunwald N.J."/>
            <person name="Huang W."/>
            <person name="Ivors K.L."/>
            <person name="Jones R.W."/>
            <person name="Kamoun S."/>
            <person name="Krampis K."/>
            <person name="Lamour K.H."/>
            <person name="Lee M.K."/>
            <person name="McDonald W.H."/>
            <person name="Medina M."/>
            <person name="Meijer H.J."/>
            <person name="Nordberg E.K."/>
            <person name="Maclean D.J."/>
            <person name="Ospina-Giraldo M.D."/>
            <person name="Morris P.F."/>
            <person name="Phuntumart V."/>
            <person name="Putnam N.H."/>
            <person name="Rash S."/>
            <person name="Rose J.K."/>
            <person name="Sakihama Y."/>
            <person name="Salamov A.A."/>
            <person name="Savidor A."/>
            <person name="Scheuring C.F."/>
            <person name="Smith B.M."/>
            <person name="Sobral B.W."/>
            <person name="Terry A."/>
            <person name="Torto-Alalibo T.A."/>
            <person name="Win J."/>
            <person name="Xu Z."/>
            <person name="Zhang H."/>
            <person name="Grigoriev I.V."/>
            <person name="Rokhsar D.S."/>
            <person name="Boore J.L."/>
        </authorList>
    </citation>
    <scope>NUCLEOTIDE SEQUENCE [LARGE SCALE GENOMIC DNA]</scope>
    <source>
        <strain evidence="1 2">P6497</strain>
    </source>
</reference>
<protein>
    <recommendedName>
        <fullName evidence="3">DDE-1 domain-containing protein</fullName>
    </recommendedName>
</protein>
<evidence type="ECO:0008006" key="3">
    <source>
        <dbReference type="Google" id="ProtNLM"/>
    </source>
</evidence>
<proteinExistence type="predicted"/>
<gene>
    <name evidence="1" type="ORF">PHYSODRAFT_418998</name>
</gene>
<evidence type="ECO:0000313" key="2">
    <source>
        <dbReference type="Proteomes" id="UP000002640"/>
    </source>
</evidence>
<dbReference type="AlphaFoldDB" id="G4YPT4"/>
<feature type="non-terminal residue" evidence="1">
    <location>
        <position position="1"/>
    </location>
</feature>
<organism evidence="1 2">
    <name type="scientific">Phytophthora sojae (strain P6497)</name>
    <name type="common">Soybean stem and root rot agent</name>
    <name type="synonym">Phytophthora megasperma f. sp. glycines</name>
    <dbReference type="NCBI Taxonomy" id="1094619"/>
    <lineage>
        <taxon>Eukaryota</taxon>
        <taxon>Sar</taxon>
        <taxon>Stramenopiles</taxon>
        <taxon>Oomycota</taxon>
        <taxon>Peronosporomycetes</taxon>
        <taxon>Peronosporales</taxon>
        <taxon>Peronosporaceae</taxon>
        <taxon>Phytophthora</taxon>
    </lineage>
</organism>
<dbReference type="KEGG" id="psoj:PHYSODRAFT_418998"/>
<keyword evidence="2" id="KW-1185">Reference proteome</keyword>
<evidence type="ECO:0000313" key="1">
    <source>
        <dbReference type="EMBL" id="EGZ28930.1"/>
    </source>
</evidence>
<dbReference type="RefSeq" id="XP_009516205.1">
    <property type="nucleotide sequence ID" value="XM_009517910.1"/>
</dbReference>
<dbReference type="Proteomes" id="UP000002640">
    <property type="component" value="Unassembled WGS sequence"/>
</dbReference>
<name>G4YPT4_PHYSP</name>
<accession>G4YPT4</accession>